<sequence>MNKKIKWILISIVLVILIVIIAGIYKFNYLANQPGYDVDGNKIEKTHKSEILLKWFNLNTSNSFYIQIPDTNIKCEINEFDSLRFAKGNYTQGDEKGTVFIDNIEIITLNKSPENISYIMIPFSISNQGSGYFKYLGMFKIDYISKDISQIDEYFLGDRVIINSIKYDGNDELKVILKVHSKNQPMSEAPSMLQELNLKVSQWKFKQK</sequence>
<keyword evidence="3" id="KW-1185">Reference proteome</keyword>
<evidence type="ECO:0000256" key="1">
    <source>
        <dbReference type="SAM" id="Phobius"/>
    </source>
</evidence>
<gene>
    <name evidence="2" type="ORF">TNO020_260019</name>
</gene>
<dbReference type="EMBL" id="OENF01000019">
    <property type="protein sequence ID" value="SOS74592.1"/>
    <property type="molecule type" value="Genomic_DNA"/>
</dbReference>
<name>A0A2H1YGE1_9FLAO</name>
<feature type="transmembrane region" description="Helical" evidence="1">
    <location>
        <begin position="7"/>
        <end position="25"/>
    </location>
</feature>
<organism evidence="2 3">
    <name type="scientific">Tenacibaculum piscium</name>
    <dbReference type="NCBI Taxonomy" id="1458515"/>
    <lineage>
        <taxon>Bacteria</taxon>
        <taxon>Pseudomonadati</taxon>
        <taxon>Bacteroidota</taxon>
        <taxon>Flavobacteriia</taxon>
        <taxon>Flavobacteriales</taxon>
        <taxon>Flavobacteriaceae</taxon>
        <taxon>Tenacibaculum</taxon>
    </lineage>
</organism>
<keyword evidence="1" id="KW-1133">Transmembrane helix</keyword>
<keyword evidence="1" id="KW-0472">Membrane</keyword>
<dbReference type="RefSeq" id="WP_145993211.1">
    <property type="nucleotide sequence ID" value="NZ_OENF01000019.1"/>
</dbReference>
<accession>A0A2H1YGE1</accession>
<evidence type="ECO:0000313" key="2">
    <source>
        <dbReference type="EMBL" id="SOS74592.1"/>
    </source>
</evidence>
<dbReference type="Proteomes" id="UP000234211">
    <property type="component" value="Unassembled WGS sequence"/>
</dbReference>
<reference evidence="3" key="1">
    <citation type="submission" date="2017-11" db="EMBL/GenBank/DDBJ databases">
        <authorList>
            <person name="Duchaud E."/>
        </authorList>
    </citation>
    <scope>NUCLEOTIDE SEQUENCE [LARGE SCALE GENOMIC DNA]</scope>
    <source>
        <strain evidence="3">Tenacibaculum sp. TNO020</strain>
    </source>
</reference>
<protein>
    <submittedName>
        <fullName evidence="2">Uncharacterized protein</fullName>
    </submittedName>
</protein>
<keyword evidence="1" id="KW-0812">Transmembrane</keyword>
<evidence type="ECO:0000313" key="3">
    <source>
        <dbReference type="Proteomes" id="UP000234211"/>
    </source>
</evidence>
<dbReference type="OrthoDB" id="1161168at2"/>
<proteinExistence type="predicted"/>
<dbReference type="AlphaFoldDB" id="A0A2H1YGE1"/>